<keyword evidence="6" id="KW-1185">Reference proteome</keyword>
<dbReference type="GO" id="GO:0046872">
    <property type="term" value="F:metal ion binding"/>
    <property type="evidence" value="ECO:0007669"/>
    <property type="project" value="UniProtKB-KW"/>
</dbReference>
<dbReference type="Pfam" id="PF00682">
    <property type="entry name" value="HMGL-like"/>
    <property type="match status" value="1"/>
</dbReference>
<evidence type="ECO:0000256" key="3">
    <source>
        <dbReference type="ARBA" id="ARBA00023239"/>
    </source>
</evidence>
<reference evidence="5 6" key="1">
    <citation type="submission" date="2021-01" db="EMBL/GenBank/DDBJ databases">
        <title>Whole genome shotgun sequence of Catellatospora bangladeshensis NBRC 107357.</title>
        <authorList>
            <person name="Komaki H."/>
            <person name="Tamura T."/>
        </authorList>
    </citation>
    <scope>NUCLEOTIDE SEQUENCE [LARGE SCALE GENOMIC DNA]</scope>
    <source>
        <strain evidence="5 6">NBRC 107357</strain>
    </source>
</reference>
<dbReference type="RefSeq" id="WP_203757418.1">
    <property type="nucleotide sequence ID" value="NZ_BONF01000071.1"/>
</dbReference>
<keyword evidence="3 5" id="KW-0456">Lyase</keyword>
<gene>
    <name evidence="5" type="ORF">Cba03nite_77750</name>
</gene>
<organism evidence="5 6">
    <name type="scientific">Catellatospora bangladeshensis</name>
    <dbReference type="NCBI Taxonomy" id="310355"/>
    <lineage>
        <taxon>Bacteria</taxon>
        <taxon>Bacillati</taxon>
        <taxon>Actinomycetota</taxon>
        <taxon>Actinomycetes</taxon>
        <taxon>Micromonosporales</taxon>
        <taxon>Micromonosporaceae</taxon>
        <taxon>Catellatospora</taxon>
    </lineage>
</organism>
<keyword evidence="2" id="KW-0479">Metal-binding</keyword>
<sequence length="296" mass="30216">MEIVEVGPRDGLQNEKALLPTPVKVDYITRAIAAGLRRIEAVAFAHPARVPQMADAEAVLAAVPRPAGVSYIGLVLNQRGLDRALASAGVHEVNYVLVATDEFSQRNQGMSSALSLGQWAGVATAARAAGLRTTLTVAAAFGCPFTGEVPAERVRALVEQAMAAPPDEICLADTIGVGVPRQVAELVTAVRSAAPDVALRAHFHNTRNTGYANALAALEHGVSALDASIGGIGGCPFAPAATGNIATEDLSYLLGRSGVATGVDTAGAAETGTWIAERLGVTAPAMLGRAGVFPPG</sequence>
<feature type="domain" description="Pyruvate carboxyltransferase" evidence="4">
    <location>
        <begin position="1"/>
        <end position="269"/>
    </location>
</feature>
<dbReference type="PANTHER" id="PTHR42738">
    <property type="entry name" value="HYDROXYMETHYLGLUTARYL-COA LYASE"/>
    <property type="match status" value="1"/>
</dbReference>
<proteinExistence type="inferred from homology"/>
<dbReference type="InterPro" id="IPR013785">
    <property type="entry name" value="Aldolase_TIM"/>
</dbReference>
<evidence type="ECO:0000256" key="1">
    <source>
        <dbReference type="ARBA" id="ARBA00009405"/>
    </source>
</evidence>
<dbReference type="CDD" id="cd07938">
    <property type="entry name" value="DRE_TIM_HMGL"/>
    <property type="match status" value="1"/>
</dbReference>
<dbReference type="NCBIfam" id="NF004283">
    <property type="entry name" value="PRK05692.1"/>
    <property type="match status" value="1"/>
</dbReference>
<dbReference type="AlphaFoldDB" id="A0A8J3NNK6"/>
<comment type="caution">
    <text evidence="5">The sequence shown here is derived from an EMBL/GenBank/DDBJ whole genome shotgun (WGS) entry which is preliminary data.</text>
</comment>
<dbReference type="Gene3D" id="3.20.20.70">
    <property type="entry name" value="Aldolase class I"/>
    <property type="match status" value="1"/>
</dbReference>
<comment type="similarity">
    <text evidence="1">Belongs to the HMG-CoA lyase family.</text>
</comment>
<evidence type="ECO:0000259" key="4">
    <source>
        <dbReference type="PROSITE" id="PS50991"/>
    </source>
</evidence>
<evidence type="ECO:0000313" key="5">
    <source>
        <dbReference type="EMBL" id="GIF86426.1"/>
    </source>
</evidence>
<evidence type="ECO:0000313" key="6">
    <source>
        <dbReference type="Proteomes" id="UP000601223"/>
    </source>
</evidence>
<dbReference type="GO" id="GO:0004419">
    <property type="term" value="F:hydroxymethylglutaryl-CoA lyase activity"/>
    <property type="evidence" value="ECO:0007669"/>
    <property type="project" value="TreeGrafter"/>
</dbReference>
<dbReference type="EMBL" id="BONF01000071">
    <property type="protein sequence ID" value="GIF86426.1"/>
    <property type="molecule type" value="Genomic_DNA"/>
</dbReference>
<evidence type="ECO:0000256" key="2">
    <source>
        <dbReference type="ARBA" id="ARBA00022723"/>
    </source>
</evidence>
<dbReference type="GO" id="GO:0046951">
    <property type="term" value="P:ketone body biosynthetic process"/>
    <property type="evidence" value="ECO:0007669"/>
    <property type="project" value="TreeGrafter"/>
</dbReference>
<dbReference type="InterPro" id="IPR043594">
    <property type="entry name" value="HMGL"/>
</dbReference>
<accession>A0A8J3NNK6</accession>
<dbReference type="Proteomes" id="UP000601223">
    <property type="component" value="Unassembled WGS sequence"/>
</dbReference>
<dbReference type="InterPro" id="IPR000891">
    <property type="entry name" value="PYR_CT"/>
</dbReference>
<dbReference type="GO" id="GO:0006552">
    <property type="term" value="P:L-leucine catabolic process"/>
    <property type="evidence" value="ECO:0007669"/>
    <property type="project" value="TreeGrafter"/>
</dbReference>
<protein>
    <submittedName>
        <fullName evidence="5">Hydroxymethylglutaryl-CoA lyase</fullName>
    </submittedName>
</protein>
<dbReference type="SUPFAM" id="SSF51569">
    <property type="entry name" value="Aldolase"/>
    <property type="match status" value="1"/>
</dbReference>
<dbReference type="PANTHER" id="PTHR42738:SF7">
    <property type="entry name" value="HYDROXYMETHYLGLUTARYL-COA LYASE"/>
    <property type="match status" value="1"/>
</dbReference>
<dbReference type="PROSITE" id="PS50991">
    <property type="entry name" value="PYR_CT"/>
    <property type="match status" value="1"/>
</dbReference>
<name>A0A8J3NNK6_9ACTN</name>